<dbReference type="RefSeq" id="WP_211456936.1">
    <property type="nucleotide sequence ID" value="NZ_JAANES010000002.1"/>
</dbReference>
<name>A0ABS5LS57_9BURK</name>
<organism evidence="1 2">
    <name type="scientific">Comamonas brasiliensis</name>
    <dbReference type="NCBI Taxonomy" id="1812482"/>
    <lineage>
        <taxon>Bacteria</taxon>
        <taxon>Pseudomonadati</taxon>
        <taxon>Pseudomonadota</taxon>
        <taxon>Betaproteobacteria</taxon>
        <taxon>Burkholderiales</taxon>
        <taxon>Comamonadaceae</taxon>
        <taxon>Comamonas</taxon>
    </lineage>
</organism>
<keyword evidence="2" id="KW-1185">Reference proteome</keyword>
<protein>
    <recommendedName>
        <fullName evidence="3">Phage portal protein</fullName>
    </recommendedName>
</protein>
<gene>
    <name evidence="1" type="ORF">DJFAAGMI_01875</name>
</gene>
<comment type="caution">
    <text evidence="1">The sequence shown here is derived from an EMBL/GenBank/DDBJ whole genome shotgun (WGS) entry which is preliminary data.</text>
</comment>
<evidence type="ECO:0008006" key="3">
    <source>
        <dbReference type="Google" id="ProtNLM"/>
    </source>
</evidence>
<dbReference type="InterPro" id="IPR006944">
    <property type="entry name" value="Phage/GTA_portal"/>
</dbReference>
<accession>A0ABS5LS57</accession>
<dbReference type="InterPro" id="IPR006427">
    <property type="entry name" value="Portal_HK97"/>
</dbReference>
<reference evidence="1 2" key="1">
    <citation type="submission" date="2020-03" db="EMBL/GenBank/DDBJ databases">
        <title>The role of nitrogen metabolism on polyethylene biodegradation.</title>
        <authorList>
            <person name="Peixoto J."/>
            <person name="Vizzotto C.S."/>
            <person name="Ramos A."/>
            <person name="Alves G."/>
            <person name="Steindorff A."/>
            <person name="Kruger R."/>
        </authorList>
    </citation>
    <scope>NUCLEOTIDE SEQUENCE [LARGE SCALE GENOMIC DNA]</scope>
    <source>
        <strain evidence="1 2">PE63</strain>
    </source>
</reference>
<proteinExistence type="predicted"/>
<dbReference type="Proteomes" id="UP001647436">
    <property type="component" value="Unassembled WGS sequence"/>
</dbReference>
<dbReference type="EMBL" id="JAANES010000002">
    <property type="protein sequence ID" value="MBS3019136.1"/>
    <property type="molecule type" value="Genomic_DNA"/>
</dbReference>
<evidence type="ECO:0000313" key="1">
    <source>
        <dbReference type="EMBL" id="MBS3019136.1"/>
    </source>
</evidence>
<sequence length="427" mass="47090">MFFSSLLGGSGTGDLVDSKSDFWRGILGSVGVSASGVRVTPESALALPILQNCVTLLAESLASCPAELYQRLDDGGRVAATEHPLYNVLRNKPNDFQTPYERVELSQMAVGLRGNSYSFIDRDDHGQVKALWPLDSSKVTVLKGPDLLPYYQVAGAGAPLPMRLVHHVRWHSHNGYVGLSPIQLHADAIGLAQTVRTFAGKSFANGASLSGVIERPKEMRAITDQATIDGIVNQWGAKFSGADNARKVALLQEGMTFKPVSLSNVDAEMISMLKVSGVDVARIYKIPLPMVNDLEKANYNTIEQLLIHFVVFALLPWAKRHEGAMMRDFLLDKERGRYFIEFNLSGLMRGDQKSRYEAYAIGRQWGWLSVNDIRRLENMPPIGGGDTYLQPLNMVDASKGTPDLNNPQVRAQLVNQQREIEKLLAPQ</sequence>
<evidence type="ECO:0000313" key="2">
    <source>
        <dbReference type="Proteomes" id="UP001647436"/>
    </source>
</evidence>
<dbReference type="Pfam" id="PF04860">
    <property type="entry name" value="Phage_portal"/>
    <property type="match status" value="1"/>
</dbReference>
<dbReference type="NCBIfam" id="TIGR01537">
    <property type="entry name" value="portal_HK97"/>
    <property type="match status" value="1"/>
</dbReference>